<gene>
    <name evidence="1" type="ORF">ISP19_06180</name>
</gene>
<dbReference type="RefSeq" id="WP_204680490.1">
    <property type="nucleotide sequence ID" value="NZ_BSNR01000005.1"/>
</dbReference>
<sequence>MRQIPTSRQADIALAVLVMERPDNAFTSHRTGDRNGLRAAPHFLHHLVDTHTPA</sequence>
<dbReference type="EMBL" id="JADIKE010000030">
    <property type="protein sequence ID" value="MBM7124964.1"/>
    <property type="molecule type" value="Genomic_DNA"/>
</dbReference>
<evidence type="ECO:0000313" key="1">
    <source>
        <dbReference type="EMBL" id="MBM7124964.1"/>
    </source>
</evidence>
<proteinExistence type="predicted"/>
<comment type="caution">
    <text evidence="1">The sequence shown here is derived from an EMBL/GenBank/DDBJ whole genome shotgun (WGS) entry which is preliminary data.</text>
</comment>
<evidence type="ECO:0000313" key="2">
    <source>
        <dbReference type="Proteomes" id="UP001430149"/>
    </source>
</evidence>
<organism evidence="1 2">
    <name type="scientific">Dyella flava</name>
    <dbReference type="NCBI Taxonomy" id="1920170"/>
    <lineage>
        <taxon>Bacteria</taxon>
        <taxon>Pseudomonadati</taxon>
        <taxon>Pseudomonadota</taxon>
        <taxon>Gammaproteobacteria</taxon>
        <taxon>Lysobacterales</taxon>
        <taxon>Rhodanobacteraceae</taxon>
        <taxon>Dyella</taxon>
    </lineage>
</organism>
<reference evidence="1" key="1">
    <citation type="submission" date="2020-10" db="EMBL/GenBank/DDBJ databases">
        <title>Phylogeny of dyella-like bacteria.</title>
        <authorList>
            <person name="Fu J."/>
        </authorList>
    </citation>
    <scope>NUCLEOTIDE SEQUENCE</scope>
    <source>
        <strain evidence="1">DHOC52</strain>
    </source>
</reference>
<protein>
    <submittedName>
        <fullName evidence="1">Uncharacterized protein</fullName>
    </submittedName>
</protein>
<name>A0ABS2K147_9GAMM</name>
<keyword evidence="2" id="KW-1185">Reference proteome</keyword>
<dbReference type="Proteomes" id="UP001430149">
    <property type="component" value="Unassembled WGS sequence"/>
</dbReference>
<accession>A0ABS2K147</accession>